<dbReference type="NCBIfam" id="TIGR03465">
    <property type="entry name" value="HpnD"/>
    <property type="match status" value="1"/>
</dbReference>
<dbReference type="EMBL" id="SPUM01000087">
    <property type="protein sequence ID" value="TFW31606.1"/>
    <property type="molecule type" value="Genomic_DNA"/>
</dbReference>
<dbReference type="Pfam" id="PF00494">
    <property type="entry name" value="SQS_PSY"/>
    <property type="match status" value="1"/>
</dbReference>
<dbReference type="AlphaFoldDB" id="A0A4Y9SXM7"/>
<dbReference type="GO" id="GO:0004311">
    <property type="term" value="F:geranylgeranyl diphosphate synthase activity"/>
    <property type="evidence" value="ECO:0007669"/>
    <property type="project" value="InterPro"/>
</dbReference>
<dbReference type="InterPro" id="IPR017828">
    <property type="entry name" value="SQ_synth_HpnD-like"/>
</dbReference>
<name>A0A4Y9SXM7_9BURK</name>
<dbReference type="EMBL" id="SPUM01000087">
    <property type="protein sequence ID" value="TFW31601.1"/>
    <property type="molecule type" value="Genomic_DNA"/>
</dbReference>
<dbReference type="RefSeq" id="WP_135190243.1">
    <property type="nucleotide sequence ID" value="NZ_SPUM01000087.1"/>
</dbReference>
<sequence length="283" mass="30742">MCSDTLISPDTVPAAAHPASRSSFYVAMRVLPAAQRAAMFGIYAFCRAVDDIADSDAPARERRAGLERWRRAVDACYDGQDLARLPDLRRHIEAFGLARADFHSVIDGMMMDAGTSALCAPDAATLDLYCDRVASSVGRLSVRVFGMERDDGLALAHHLGRALQLTNILRDIDDDAENGRMYLPREALQDAGVELGSTASIAAHPALPRACDGVAAQAHAHFDQAEAIARRSRARAVRAPRIMSAAYQALLARLAARGWNYPRQPVTVPTLQRAAILLRHAFL</sequence>
<keyword evidence="4" id="KW-1185">Reference proteome</keyword>
<dbReference type="InterPro" id="IPR002060">
    <property type="entry name" value="Squ/phyt_synthse"/>
</dbReference>
<evidence type="ECO:0000313" key="4">
    <source>
        <dbReference type="Proteomes" id="UP000297258"/>
    </source>
</evidence>
<dbReference type="SUPFAM" id="SSF48576">
    <property type="entry name" value="Terpenoid synthases"/>
    <property type="match status" value="1"/>
</dbReference>
<dbReference type="Proteomes" id="UP000297258">
    <property type="component" value="Unassembled WGS sequence"/>
</dbReference>
<dbReference type="InterPro" id="IPR008949">
    <property type="entry name" value="Isoprenoid_synthase_dom_sf"/>
</dbReference>
<organism evidence="3 4">
    <name type="scientific">Massilia horti</name>
    <dbReference type="NCBI Taxonomy" id="2562153"/>
    <lineage>
        <taxon>Bacteria</taxon>
        <taxon>Pseudomonadati</taxon>
        <taxon>Pseudomonadota</taxon>
        <taxon>Betaproteobacteria</taxon>
        <taxon>Burkholderiales</taxon>
        <taxon>Oxalobacteraceae</taxon>
        <taxon>Telluria group</taxon>
        <taxon>Massilia</taxon>
    </lineage>
</organism>
<dbReference type="Gene3D" id="1.10.600.10">
    <property type="entry name" value="Farnesyl Diphosphate Synthase"/>
    <property type="match status" value="1"/>
</dbReference>
<dbReference type="SFLD" id="SFLDS00005">
    <property type="entry name" value="Isoprenoid_Synthase_Type_I"/>
    <property type="match status" value="1"/>
</dbReference>
<evidence type="ECO:0000313" key="2">
    <source>
        <dbReference type="EMBL" id="TFW31601.1"/>
    </source>
</evidence>
<gene>
    <name evidence="3" type="primary">hpnD</name>
    <name evidence="2" type="ORF">E4O92_13225</name>
    <name evidence="3" type="ORF">E4O92_13250</name>
</gene>
<protein>
    <submittedName>
        <fullName evidence="3">Presqualene diphosphate synthase HpnD</fullName>
        <ecNumber evidence="3">2.5.1.103</ecNumber>
    </submittedName>
</protein>
<keyword evidence="1 3" id="KW-0808">Transferase</keyword>
<evidence type="ECO:0000256" key="1">
    <source>
        <dbReference type="ARBA" id="ARBA00022679"/>
    </source>
</evidence>
<dbReference type="GO" id="GO:0016117">
    <property type="term" value="P:carotenoid biosynthetic process"/>
    <property type="evidence" value="ECO:0007669"/>
    <property type="project" value="InterPro"/>
</dbReference>
<dbReference type="InterPro" id="IPR033904">
    <property type="entry name" value="Trans_IPPS_HH"/>
</dbReference>
<dbReference type="InterPro" id="IPR019845">
    <property type="entry name" value="Squalene/phytoene_synthase_CS"/>
</dbReference>
<reference evidence="3 4" key="1">
    <citation type="submission" date="2019-03" db="EMBL/GenBank/DDBJ databases">
        <title>Draft genome of Massilia hortus sp. nov., a novel bacterial species of the Oxalobacteraceae family.</title>
        <authorList>
            <person name="Peta V."/>
            <person name="Raths R."/>
            <person name="Bucking H."/>
        </authorList>
    </citation>
    <scope>NUCLEOTIDE SEQUENCE [LARGE SCALE GENOMIC DNA]</scope>
    <source>
        <strain evidence="3 4">ONC3</strain>
    </source>
</reference>
<dbReference type="SFLD" id="SFLDG01212">
    <property type="entry name" value="Phytoene_synthase_like"/>
    <property type="match status" value="1"/>
</dbReference>
<dbReference type="InterPro" id="IPR044843">
    <property type="entry name" value="Trans_IPPS_bact-type"/>
</dbReference>
<evidence type="ECO:0000313" key="3">
    <source>
        <dbReference type="EMBL" id="TFW31606.1"/>
    </source>
</evidence>
<dbReference type="SFLD" id="SFLDG01018">
    <property type="entry name" value="Squalene/Phytoene_Synthase_Lik"/>
    <property type="match status" value="1"/>
</dbReference>
<proteinExistence type="predicted"/>
<dbReference type="PROSITE" id="PS01045">
    <property type="entry name" value="SQUALEN_PHYTOEN_SYN_2"/>
    <property type="match status" value="1"/>
</dbReference>
<accession>A0A4Y9SXM7</accession>
<dbReference type="PANTHER" id="PTHR31480">
    <property type="entry name" value="BIFUNCTIONAL LYCOPENE CYCLASE/PHYTOENE SYNTHASE"/>
    <property type="match status" value="1"/>
</dbReference>
<dbReference type="OrthoDB" id="9807580at2"/>
<dbReference type="CDD" id="cd00683">
    <property type="entry name" value="Trans_IPPS_HH"/>
    <property type="match status" value="1"/>
</dbReference>
<comment type="caution">
    <text evidence="3">The sequence shown here is derived from an EMBL/GenBank/DDBJ whole genome shotgun (WGS) entry which is preliminary data.</text>
</comment>
<dbReference type="GO" id="GO:0051996">
    <property type="term" value="F:squalene synthase [NAD(P)H] activity"/>
    <property type="evidence" value="ECO:0007669"/>
    <property type="project" value="InterPro"/>
</dbReference>
<dbReference type="EC" id="2.5.1.103" evidence="3"/>